<dbReference type="SMART" id="SM00355">
    <property type="entry name" value="ZnF_C2H2"/>
    <property type="match status" value="3"/>
</dbReference>
<evidence type="ECO:0000256" key="3">
    <source>
        <dbReference type="ARBA" id="ARBA00022737"/>
    </source>
</evidence>
<protein>
    <submittedName>
        <fullName evidence="10">Uncharacterized protein</fullName>
    </submittedName>
</protein>
<keyword evidence="8" id="KW-0539">Nucleus</keyword>
<dbReference type="PROSITE" id="PS50157">
    <property type="entry name" value="ZINC_FINGER_C2H2_2"/>
    <property type="match status" value="1"/>
</dbReference>
<dbReference type="PANTHER" id="PTHR47772:SF1">
    <property type="entry name" value="ZINC FINGER PROTEIN 200"/>
    <property type="match status" value="1"/>
</dbReference>
<sequence>MMPHLITDVRFECLLRSGASGEVLGDNPQASGKRKQRRLGFFENWYHTEDQLEIHLRDHLDMKPFFCRVCGDRFTNEHCLEHHLQLHGGIKLFRCIFCFEMFSVLELLNAHLVLHAPPSVYKFQRAAEEAPKATTAPEPQRECQKIPPILPVICEVEPPSPPDTTAKRLISKLPKLMPKDPPRKPAKASGISKTAKSPPKTAISPTKDPPNSSSRSSPTTSTPEPARTVPGGPQVSQCKNCGVCFSSGRKLRVHMRQSRRNKSMCRAKR</sequence>
<dbReference type="SUPFAM" id="SSF57667">
    <property type="entry name" value="beta-beta-alpha zinc fingers"/>
    <property type="match status" value="1"/>
</dbReference>
<accession>A0A1B0DQ90</accession>
<name>A0A1B0DQ90_PHLPP</name>
<keyword evidence="7" id="KW-0804">Transcription</keyword>
<comment type="subcellular location">
    <subcellularLocation>
        <location evidence="1">Nucleus</location>
    </subcellularLocation>
</comment>
<organism evidence="10 11">
    <name type="scientific">Phlebotomus papatasi</name>
    <name type="common">Sandfly</name>
    <dbReference type="NCBI Taxonomy" id="29031"/>
    <lineage>
        <taxon>Eukaryota</taxon>
        <taxon>Metazoa</taxon>
        <taxon>Ecdysozoa</taxon>
        <taxon>Arthropoda</taxon>
        <taxon>Hexapoda</taxon>
        <taxon>Insecta</taxon>
        <taxon>Pterygota</taxon>
        <taxon>Neoptera</taxon>
        <taxon>Endopterygota</taxon>
        <taxon>Diptera</taxon>
        <taxon>Nematocera</taxon>
        <taxon>Psychodoidea</taxon>
        <taxon>Psychodidae</taxon>
        <taxon>Phlebotomus</taxon>
        <taxon>Phlebotomus</taxon>
    </lineage>
</organism>
<evidence type="ECO:0000256" key="6">
    <source>
        <dbReference type="ARBA" id="ARBA00023015"/>
    </source>
</evidence>
<dbReference type="Gene3D" id="3.30.160.60">
    <property type="entry name" value="Classic Zinc Finger"/>
    <property type="match status" value="1"/>
</dbReference>
<evidence type="ECO:0000256" key="9">
    <source>
        <dbReference type="SAM" id="MobiDB-lite"/>
    </source>
</evidence>
<dbReference type="VEuPathDB" id="VectorBase:PPAI010680"/>
<evidence type="ECO:0000313" key="11">
    <source>
        <dbReference type="Proteomes" id="UP000092462"/>
    </source>
</evidence>
<evidence type="ECO:0000256" key="4">
    <source>
        <dbReference type="ARBA" id="ARBA00022771"/>
    </source>
</evidence>
<evidence type="ECO:0000256" key="7">
    <source>
        <dbReference type="ARBA" id="ARBA00023163"/>
    </source>
</evidence>
<dbReference type="InterPro" id="IPR036236">
    <property type="entry name" value="Znf_C2H2_sf"/>
</dbReference>
<dbReference type="InterPro" id="IPR013087">
    <property type="entry name" value="Znf_C2H2_type"/>
</dbReference>
<keyword evidence="5" id="KW-0862">Zinc</keyword>
<dbReference type="EMBL" id="AJVK01018951">
    <property type="status" value="NOT_ANNOTATED_CDS"/>
    <property type="molecule type" value="Genomic_DNA"/>
</dbReference>
<keyword evidence="6" id="KW-0805">Transcription regulation</keyword>
<dbReference type="GO" id="GO:0008270">
    <property type="term" value="F:zinc ion binding"/>
    <property type="evidence" value="ECO:0007669"/>
    <property type="project" value="UniProtKB-KW"/>
</dbReference>
<dbReference type="PROSITE" id="PS00028">
    <property type="entry name" value="ZINC_FINGER_C2H2_1"/>
    <property type="match status" value="2"/>
</dbReference>
<keyword evidence="11" id="KW-1185">Reference proteome</keyword>
<feature type="region of interest" description="Disordered" evidence="9">
    <location>
        <begin position="172"/>
        <end position="240"/>
    </location>
</feature>
<dbReference type="AlphaFoldDB" id="A0A1B0DQ90"/>
<evidence type="ECO:0000256" key="8">
    <source>
        <dbReference type="ARBA" id="ARBA00023242"/>
    </source>
</evidence>
<proteinExistence type="predicted"/>
<dbReference type="Proteomes" id="UP000092462">
    <property type="component" value="Unassembled WGS sequence"/>
</dbReference>
<evidence type="ECO:0000256" key="1">
    <source>
        <dbReference type="ARBA" id="ARBA00004123"/>
    </source>
</evidence>
<dbReference type="PANTHER" id="PTHR47772">
    <property type="entry name" value="ZINC FINGER PROTEIN 200"/>
    <property type="match status" value="1"/>
</dbReference>
<dbReference type="GO" id="GO:0005634">
    <property type="term" value="C:nucleus"/>
    <property type="evidence" value="ECO:0007669"/>
    <property type="project" value="UniProtKB-SubCell"/>
</dbReference>
<dbReference type="EnsemblMetazoa" id="PPAI010680-RA">
    <property type="protein sequence ID" value="PPAI010680-PA"/>
    <property type="gene ID" value="PPAI010680"/>
</dbReference>
<dbReference type="VEuPathDB" id="VectorBase:PPAPM1_007020"/>
<evidence type="ECO:0000313" key="10">
    <source>
        <dbReference type="EnsemblMetazoa" id="PPAI010680-PA"/>
    </source>
</evidence>
<evidence type="ECO:0000256" key="5">
    <source>
        <dbReference type="ARBA" id="ARBA00022833"/>
    </source>
</evidence>
<feature type="compositionally biased region" description="Low complexity" evidence="9">
    <location>
        <begin position="209"/>
        <end position="225"/>
    </location>
</feature>
<evidence type="ECO:0000256" key="2">
    <source>
        <dbReference type="ARBA" id="ARBA00022723"/>
    </source>
</evidence>
<keyword evidence="2" id="KW-0479">Metal-binding</keyword>
<dbReference type="InterPro" id="IPR050636">
    <property type="entry name" value="C2H2-ZF_domain-containing"/>
</dbReference>
<keyword evidence="4" id="KW-0863">Zinc-finger</keyword>
<keyword evidence="3" id="KW-0677">Repeat</keyword>
<reference evidence="10" key="1">
    <citation type="submission" date="2022-08" db="UniProtKB">
        <authorList>
            <consortium name="EnsemblMetazoa"/>
        </authorList>
    </citation>
    <scope>IDENTIFICATION</scope>
    <source>
        <strain evidence="10">Israel</strain>
    </source>
</reference>